<keyword evidence="4" id="KW-1133">Transmembrane helix</keyword>
<dbReference type="GO" id="GO:0033644">
    <property type="term" value="C:host cell membrane"/>
    <property type="evidence" value="ECO:0007669"/>
    <property type="project" value="UniProtKB-SubCell"/>
</dbReference>
<evidence type="ECO:0000313" key="7">
    <source>
        <dbReference type="EMBL" id="XCD03868.1"/>
    </source>
</evidence>
<evidence type="ECO:0000256" key="2">
    <source>
        <dbReference type="ARBA" id="ARBA00022692"/>
    </source>
</evidence>
<name>A0AAU8AXL6_9VIRU</name>
<evidence type="ECO:0000256" key="4">
    <source>
        <dbReference type="ARBA" id="ARBA00022989"/>
    </source>
</evidence>
<organism evidence="7">
    <name type="scientific">Dulem virus 66</name>
    <dbReference type="NCBI Taxonomy" id="3145777"/>
    <lineage>
        <taxon>Viruses</taxon>
        <taxon>Monodnaviria</taxon>
        <taxon>Loebvirae</taxon>
        <taxon>Hofneiviricota</taxon>
        <taxon>Faserviricetes</taxon>
        <taxon>Tubulavirales</taxon>
        <taxon>Inoviridae</taxon>
        <taxon>Inovirus</taxon>
    </lineage>
</organism>
<dbReference type="InterPro" id="IPR008900">
    <property type="entry name" value="Zot_N"/>
</dbReference>
<keyword evidence="5" id="KW-0472">Membrane</keyword>
<proteinExistence type="predicted"/>
<dbReference type="InterPro" id="IPR027417">
    <property type="entry name" value="P-loop_NTPase"/>
</dbReference>
<evidence type="ECO:0000256" key="5">
    <source>
        <dbReference type="ARBA" id="ARBA00023136"/>
    </source>
</evidence>
<evidence type="ECO:0000256" key="1">
    <source>
        <dbReference type="ARBA" id="ARBA00004379"/>
    </source>
</evidence>
<sequence>MIELYSGTPGSGKTFHATEKIFYRLRRKRNVICNYPINTDNCSFGFFGFWLSKIFKNYKPHQKKTGRFDYVPNGRLTVQYLKDYAKKNHRGHKESETLVVIDECGIMFNPRTFAQADRLEWIQFFSLHRHYGYDFILISQSDRMVDRQIRSFFEYEHRHRSIGRFKIFGKILALLSGGALFADVVYWYGIREKTGTEWVHYSRRIASLYDTFLLEGDMQEDEE</sequence>
<dbReference type="Gene3D" id="3.40.50.300">
    <property type="entry name" value="P-loop containing nucleotide triphosphate hydrolases"/>
    <property type="match status" value="1"/>
</dbReference>
<protein>
    <submittedName>
        <fullName evidence="7">ZOT protein</fullName>
    </submittedName>
</protein>
<evidence type="ECO:0000256" key="3">
    <source>
        <dbReference type="ARBA" id="ARBA00022870"/>
    </source>
</evidence>
<dbReference type="Pfam" id="PF05707">
    <property type="entry name" value="Zot"/>
    <property type="match status" value="1"/>
</dbReference>
<comment type="subcellular location">
    <subcellularLocation>
        <location evidence="1">Host membrane</location>
        <topology evidence="1">Single-pass membrane protein</topology>
    </subcellularLocation>
</comment>
<evidence type="ECO:0000259" key="6">
    <source>
        <dbReference type="Pfam" id="PF05707"/>
    </source>
</evidence>
<accession>A0AAU8AXL6</accession>
<reference evidence="7" key="1">
    <citation type="submission" date="2024-03" db="EMBL/GenBank/DDBJ databases">
        <title>Diverse circular DNA viruses in blood, oral, and fecal samples of captive lemurs.</title>
        <authorList>
            <person name="Paietta E.N."/>
            <person name="Kraberger S."/>
            <person name="Lund M.C."/>
            <person name="Custer J.M."/>
            <person name="Vargas K.M."/>
            <person name="Ehmke E.E."/>
            <person name="Yoder A.D."/>
            <person name="Varsani A."/>
        </authorList>
    </citation>
    <scope>NUCLEOTIDE SEQUENCE</scope>
    <source>
        <strain evidence="7">Duke_21_41</strain>
    </source>
</reference>
<feature type="domain" description="Zona occludens toxin N-terminal" evidence="6">
    <location>
        <begin position="1"/>
        <end position="161"/>
    </location>
</feature>
<dbReference type="EMBL" id="PP511394">
    <property type="protein sequence ID" value="XCD03868.1"/>
    <property type="molecule type" value="Genomic_DNA"/>
</dbReference>
<keyword evidence="2" id="KW-0812">Transmembrane</keyword>
<keyword evidence="3" id="KW-1043">Host membrane</keyword>